<dbReference type="Proteomes" id="UP000634139">
    <property type="component" value="Unassembled WGS sequence"/>
</dbReference>
<dbReference type="EMBL" id="BMZD01000003">
    <property type="protein sequence ID" value="GGZ94900.1"/>
    <property type="molecule type" value="Genomic_DNA"/>
</dbReference>
<accession>A0A918RDE8</accession>
<evidence type="ECO:0000313" key="1">
    <source>
        <dbReference type="EMBL" id="GGZ94900.1"/>
    </source>
</evidence>
<reference evidence="1" key="2">
    <citation type="submission" date="2020-09" db="EMBL/GenBank/DDBJ databases">
        <authorList>
            <person name="Sun Q."/>
            <person name="Kim S."/>
        </authorList>
    </citation>
    <scope>NUCLEOTIDE SEQUENCE</scope>
    <source>
        <strain evidence="1">KCTC 32422</strain>
    </source>
</reference>
<organism evidence="1 2">
    <name type="scientific">Novosphingobium arvoryzae</name>
    <dbReference type="NCBI Taxonomy" id="1256514"/>
    <lineage>
        <taxon>Bacteria</taxon>
        <taxon>Pseudomonadati</taxon>
        <taxon>Pseudomonadota</taxon>
        <taxon>Alphaproteobacteria</taxon>
        <taxon>Sphingomonadales</taxon>
        <taxon>Sphingomonadaceae</taxon>
        <taxon>Novosphingobium</taxon>
    </lineage>
</organism>
<gene>
    <name evidence="1" type="ORF">GCM10011617_13520</name>
</gene>
<sequence length="141" mass="15724">MSRERQAAVDAALERAAERLGDVVPLVMAEFYAHHPAARAAFDLHSPHGNPHRLEAEMVDNALYFVMTWFERRAEVEIIAYTSVPHHAETLHVPAAWYAGLLDATITVLRRATPPDDTAELALWDELREKLCGLVLSAQDG</sequence>
<reference evidence="1" key="1">
    <citation type="journal article" date="2014" name="Int. J. Syst. Evol. Microbiol.">
        <title>Complete genome sequence of Corynebacterium casei LMG S-19264T (=DSM 44701T), isolated from a smear-ripened cheese.</title>
        <authorList>
            <consortium name="US DOE Joint Genome Institute (JGI-PGF)"/>
            <person name="Walter F."/>
            <person name="Albersmeier A."/>
            <person name="Kalinowski J."/>
            <person name="Ruckert C."/>
        </authorList>
    </citation>
    <scope>NUCLEOTIDE SEQUENCE</scope>
    <source>
        <strain evidence="1">KCTC 32422</strain>
    </source>
</reference>
<name>A0A918RDE8_9SPHN</name>
<dbReference type="InterPro" id="IPR009050">
    <property type="entry name" value="Globin-like_sf"/>
</dbReference>
<protein>
    <recommendedName>
        <fullName evidence="3">Globin</fullName>
    </recommendedName>
</protein>
<dbReference type="RefSeq" id="WP_189539819.1">
    <property type="nucleotide sequence ID" value="NZ_BMZD01000003.1"/>
</dbReference>
<dbReference type="AlphaFoldDB" id="A0A918RDE8"/>
<proteinExistence type="predicted"/>
<dbReference type="SUPFAM" id="SSF46458">
    <property type="entry name" value="Globin-like"/>
    <property type="match status" value="1"/>
</dbReference>
<comment type="caution">
    <text evidence="1">The sequence shown here is derived from an EMBL/GenBank/DDBJ whole genome shotgun (WGS) entry which is preliminary data.</text>
</comment>
<evidence type="ECO:0008006" key="3">
    <source>
        <dbReference type="Google" id="ProtNLM"/>
    </source>
</evidence>
<keyword evidence="2" id="KW-1185">Reference proteome</keyword>
<evidence type="ECO:0000313" key="2">
    <source>
        <dbReference type="Proteomes" id="UP000634139"/>
    </source>
</evidence>